<feature type="transmembrane region" description="Helical" evidence="8">
    <location>
        <begin position="274"/>
        <end position="297"/>
    </location>
</feature>
<name>A0A0A2TBZ7_9BACI</name>
<dbReference type="STRING" id="1385514.N782_07615"/>
<feature type="transmembrane region" description="Helical" evidence="8">
    <location>
        <begin position="89"/>
        <end position="112"/>
    </location>
</feature>
<evidence type="ECO:0000256" key="1">
    <source>
        <dbReference type="ARBA" id="ARBA00004141"/>
    </source>
</evidence>
<dbReference type="NCBIfam" id="TIGR00912">
    <property type="entry name" value="2A0309"/>
    <property type="match status" value="1"/>
</dbReference>
<evidence type="ECO:0000313" key="10">
    <source>
        <dbReference type="Proteomes" id="UP000030147"/>
    </source>
</evidence>
<organism evidence="9 10">
    <name type="scientific">Pontibacillus yanchengensis Y32</name>
    <dbReference type="NCBI Taxonomy" id="1385514"/>
    <lineage>
        <taxon>Bacteria</taxon>
        <taxon>Bacillati</taxon>
        <taxon>Bacillota</taxon>
        <taxon>Bacilli</taxon>
        <taxon>Bacillales</taxon>
        <taxon>Bacillaceae</taxon>
        <taxon>Pontibacillus</taxon>
    </lineage>
</organism>
<keyword evidence="6 8" id="KW-1133">Transmembrane helix</keyword>
<protein>
    <submittedName>
        <fullName evidence="9">Spore gernimation protein</fullName>
    </submittedName>
</protein>
<proteinExistence type="inferred from homology"/>
<dbReference type="Proteomes" id="UP000030147">
    <property type="component" value="Unassembled WGS sequence"/>
</dbReference>
<accession>A0A0A2TBZ7</accession>
<feature type="transmembrane region" description="Helical" evidence="8">
    <location>
        <begin position="337"/>
        <end position="359"/>
    </location>
</feature>
<evidence type="ECO:0000256" key="4">
    <source>
        <dbReference type="ARBA" id="ARBA00022544"/>
    </source>
</evidence>
<feature type="transmembrane region" description="Helical" evidence="8">
    <location>
        <begin position="124"/>
        <end position="141"/>
    </location>
</feature>
<reference evidence="9 10" key="1">
    <citation type="journal article" date="2015" name="Stand. Genomic Sci.">
        <title>High quality draft genome sequence of the moderately halophilic bacterium Pontibacillus yanchengensis Y32(T) and comparison among Pontibacillus genomes.</title>
        <authorList>
            <person name="Huang J."/>
            <person name="Qiao Z.X."/>
            <person name="Tang J.W."/>
            <person name="Wang G."/>
        </authorList>
    </citation>
    <scope>NUCLEOTIDE SEQUENCE [LARGE SCALE GENOMIC DNA]</scope>
    <source>
        <strain evidence="9 10">Y32</strain>
    </source>
</reference>
<feature type="transmembrane region" description="Helical" evidence="8">
    <location>
        <begin position="225"/>
        <end position="245"/>
    </location>
</feature>
<evidence type="ECO:0000256" key="3">
    <source>
        <dbReference type="ARBA" id="ARBA00022448"/>
    </source>
</evidence>
<comment type="caution">
    <text evidence="9">The sequence shown here is derived from an EMBL/GenBank/DDBJ whole genome shotgun (WGS) entry which is preliminary data.</text>
</comment>
<evidence type="ECO:0000256" key="2">
    <source>
        <dbReference type="ARBA" id="ARBA00007998"/>
    </source>
</evidence>
<dbReference type="AlphaFoldDB" id="A0A0A2TBZ7"/>
<dbReference type="Pfam" id="PF03845">
    <property type="entry name" value="Spore_permease"/>
    <property type="match status" value="1"/>
</dbReference>
<keyword evidence="4" id="KW-0309">Germination</keyword>
<comment type="subcellular location">
    <subcellularLocation>
        <location evidence="1">Membrane</location>
        <topology evidence="1">Multi-pass membrane protein</topology>
    </subcellularLocation>
</comment>
<keyword evidence="7 8" id="KW-0472">Membrane</keyword>
<dbReference type="GO" id="GO:0009847">
    <property type="term" value="P:spore germination"/>
    <property type="evidence" value="ECO:0007669"/>
    <property type="project" value="InterPro"/>
</dbReference>
<feature type="transmembrane region" description="Helical" evidence="8">
    <location>
        <begin position="192"/>
        <end position="213"/>
    </location>
</feature>
<evidence type="ECO:0000256" key="8">
    <source>
        <dbReference type="SAM" id="Phobius"/>
    </source>
</evidence>
<dbReference type="PANTHER" id="PTHR34975">
    <property type="entry name" value="SPORE GERMINATION PROTEIN A2"/>
    <property type="match status" value="1"/>
</dbReference>
<dbReference type="GO" id="GO:0016020">
    <property type="term" value="C:membrane"/>
    <property type="evidence" value="ECO:0007669"/>
    <property type="project" value="UniProtKB-SubCell"/>
</dbReference>
<evidence type="ECO:0000313" key="9">
    <source>
        <dbReference type="EMBL" id="KGP73094.1"/>
    </source>
</evidence>
<feature type="transmembrane region" description="Helical" evidence="8">
    <location>
        <begin position="309"/>
        <end position="325"/>
    </location>
</feature>
<keyword evidence="3" id="KW-0813">Transport</keyword>
<dbReference type="RefSeq" id="WP_036818451.1">
    <property type="nucleotide sequence ID" value="NZ_AVBF01000018.1"/>
</dbReference>
<feature type="transmembrane region" description="Helical" evidence="8">
    <location>
        <begin position="148"/>
        <end position="167"/>
    </location>
</feature>
<comment type="similarity">
    <text evidence="2">Belongs to the amino acid-polyamine-organocation (APC) superfamily. Spore germination protein (SGP) (TC 2.A.3.9) family.</text>
</comment>
<feature type="transmembrane region" description="Helical" evidence="8">
    <location>
        <begin position="12"/>
        <end position="35"/>
    </location>
</feature>
<dbReference type="EMBL" id="AVBF01000018">
    <property type="protein sequence ID" value="KGP73094.1"/>
    <property type="molecule type" value="Genomic_DNA"/>
</dbReference>
<evidence type="ECO:0000256" key="5">
    <source>
        <dbReference type="ARBA" id="ARBA00022692"/>
    </source>
</evidence>
<evidence type="ECO:0000256" key="7">
    <source>
        <dbReference type="ARBA" id="ARBA00023136"/>
    </source>
</evidence>
<evidence type="ECO:0000256" key="6">
    <source>
        <dbReference type="ARBA" id="ARBA00022989"/>
    </source>
</evidence>
<dbReference type="InterPro" id="IPR004761">
    <property type="entry name" value="Spore_GerAB"/>
</dbReference>
<sequence length="372" mass="42859">MNQAHVKIKPNIQITAFYLFFIIHTMQIGAGIMGVPQIIYKESKNNAWISVLIAGVFLHLTIFVMVTLLKQYNNADLFAIQKDVFGKWISRFLGTFYILYVLTVTSSILLNYTEVVQVFIFPKMPSLQITFFLLFLATYAITGGFRVVVGSAYLFFFLTIWLVFSLYEPVRHVDWDHYFPLSQATPKELMLGAYKTTFSVLGLEVLLFVYPFISNKKKVPIAAHLAVLLTTILTFLVTFISIGYFSGPQLEEQIWPTLAMFKIIQFSILERFDFIAVAFWGFVILPNIILFIWLASYGAKRLYHVKQKHALYVIIILLYAFTNFFEYRFNINTITDLAANVGFYAVFIYPYFLLLIVLVKKKFTKGQGSGTK</sequence>
<gene>
    <name evidence="9" type="ORF">N782_07615</name>
</gene>
<keyword evidence="10" id="KW-1185">Reference proteome</keyword>
<feature type="transmembrane region" description="Helical" evidence="8">
    <location>
        <begin position="47"/>
        <end position="69"/>
    </location>
</feature>
<keyword evidence="5 8" id="KW-0812">Transmembrane</keyword>
<dbReference type="eggNOG" id="COG0814">
    <property type="taxonomic scope" value="Bacteria"/>
</dbReference>
<dbReference type="Gene3D" id="1.20.1740.10">
    <property type="entry name" value="Amino acid/polyamine transporter I"/>
    <property type="match status" value="1"/>
</dbReference>
<dbReference type="OrthoDB" id="2380240at2"/>
<dbReference type="PANTHER" id="PTHR34975:SF2">
    <property type="entry name" value="SPORE GERMINATION PROTEIN A2"/>
    <property type="match status" value="1"/>
</dbReference>